<reference evidence="5 6" key="1">
    <citation type="journal article" date="2014" name="BMC Genomics">
        <title>Comparison of environmental and isolate Sulfobacillus genomes reveals diverse carbon, sulfur, nitrogen, and hydrogen metabolisms.</title>
        <authorList>
            <person name="Justice N.B."/>
            <person name="Norman A."/>
            <person name="Brown C.T."/>
            <person name="Singh A."/>
            <person name="Thomas B.C."/>
            <person name="Banfield J.F."/>
        </authorList>
    </citation>
    <scope>NUCLEOTIDE SEQUENCE [LARGE SCALE GENOMIC DNA]</scope>
    <source>
        <strain evidence="5">AMDSBA3</strain>
    </source>
</reference>
<dbReference type="AlphaFoldDB" id="A0A2T2WKM1"/>
<proteinExistence type="inferred from homology"/>
<dbReference type="EMBL" id="PXYV01000012">
    <property type="protein sequence ID" value="PSR22770.1"/>
    <property type="molecule type" value="Genomic_DNA"/>
</dbReference>
<name>A0A2T2WKM1_9FIRM</name>
<dbReference type="PANTHER" id="PTHR30349">
    <property type="entry name" value="PHAGE INTEGRASE-RELATED"/>
    <property type="match status" value="1"/>
</dbReference>
<dbReference type="InterPro" id="IPR013762">
    <property type="entry name" value="Integrase-like_cat_sf"/>
</dbReference>
<evidence type="ECO:0000259" key="4">
    <source>
        <dbReference type="PROSITE" id="PS51898"/>
    </source>
</evidence>
<gene>
    <name evidence="5" type="ORF">C7B45_05405</name>
</gene>
<evidence type="ECO:0000256" key="1">
    <source>
        <dbReference type="ARBA" id="ARBA00008857"/>
    </source>
</evidence>
<dbReference type="GO" id="GO:0003677">
    <property type="term" value="F:DNA binding"/>
    <property type="evidence" value="ECO:0007669"/>
    <property type="project" value="UniProtKB-KW"/>
</dbReference>
<comment type="similarity">
    <text evidence="1">Belongs to the 'phage' integrase family.</text>
</comment>
<keyword evidence="3" id="KW-0233">DNA recombination</keyword>
<evidence type="ECO:0000256" key="2">
    <source>
        <dbReference type="ARBA" id="ARBA00023125"/>
    </source>
</evidence>
<dbReference type="GO" id="GO:0006310">
    <property type="term" value="P:DNA recombination"/>
    <property type="evidence" value="ECO:0007669"/>
    <property type="project" value="UniProtKB-KW"/>
</dbReference>
<dbReference type="InterPro" id="IPR002104">
    <property type="entry name" value="Integrase_catalytic"/>
</dbReference>
<dbReference type="InterPro" id="IPR011010">
    <property type="entry name" value="DNA_brk_join_enz"/>
</dbReference>
<comment type="caution">
    <text evidence="5">The sequence shown here is derived from an EMBL/GenBank/DDBJ whole genome shotgun (WGS) entry which is preliminary data.</text>
</comment>
<dbReference type="PANTHER" id="PTHR30349:SF41">
    <property type="entry name" value="INTEGRASE_RECOMBINASE PROTEIN MJ0367-RELATED"/>
    <property type="match status" value="1"/>
</dbReference>
<dbReference type="Pfam" id="PF00589">
    <property type="entry name" value="Phage_integrase"/>
    <property type="match status" value="1"/>
</dbReference>
<dbReference type="PROSITE" id="PS51898">
    <property type="entry name" value="TYR_RECOMBINASE"/>
    <property type="match status" value="1"/>
</dbReference>
<protein>
    <submittedName>
        <fullName evidence="5">Integrase</fullName>
    </submittedName>
</protein>
<dbReference type="SUPFAM" id="SSF56349">
    <property type="entry name" value="DNA breaking-rejoining enzymes"/>
    <property type="match status" value="1"/>
</dbReference>
<evidence type="ECO:0000313" key="5">
    <source>
        <dbReference type="EMBL" id="PSR22770.1"/>
    </source>
</evidence>
<dbReference type="InterPro" id="IPR050090">
    <property type="entry name" value="Tyrosine_recombinase_XerCD"/>
</dbReference>
<dbReference type="GO" id="GO:0015074">
    <property type="term" value="P:DNA integration"/>
    <property type="evidence" value="ECO:0007669"/>
    <property type="project" value="InterPro"/>
</dbReference>
<evidence type="ECO:0000313" key="6">
    <source>
        <dbReference type="Proteomes" id="UP000241848"/>
    </source>
</evidence>
<dbReference type="Proteomes" id="UP000241848">
    <property type="component" value="Unassembled WGS sequence"/>
</dbReference>
<dbReference type="Gene3D" id="1.10.443.10">
    <property type="entry name" value="Intergrase catalytic core"/>
    <property type="match status" value="1"/>
</dbReference>
<keyword evidence="2" id="KW-0238">DNA-binding</keyword>
<feature type="domain" description="Tyr recombinase" evidence="4">
    <location>
        <begin position="59"/>
        <end position="243"/>
    </location>
</feature>
<accession>A0A2T2WKM1</accession>
<sequence>MVVGFLDWLEQERHNTMATRNQRLAVVWAFYLDVQSETPEHLDEWQRILAIPSKKNPRPLIPFLTIEEMRIVLQQPRPGTRNQVLLATLYDTGSRVQELLDLTAQDIRLDTPAAVTLHGKGQKSRHAPLMPNTRQLLADYLRTARHTPGYANPPIFLNQYGTALTRRGVSYLVNKYVQLASAVSGFQVPGRITPHVFRHSRAVHMLQAGINLVYIRDFLGHATVTTTEIYARADTEMKCQALERVDYEFDAGEMPGWNRDGELMAWLEDLCR</sequence>
<evidence type="ECO:0000256" key="3">
    <source>
        <dbReference type="ARBA" id="ARBA00023172"/>
    </source>
</evidence>
<organism evidence="5 6">
    <name type="scientific">Sulfobacillus acidophilus</name>
    <dbReference type="NCBI Taxonomy" id="53633"/>
    <lineage>
        <taxon>Bacteria</taxon>
        <taxon>Bacillati</taxon>
        <taxon>Bacillota</taxon>
        <taxon>Clostridia</taxon>
        <taxon>Eubacteriales</taxon>
        <taxon>Clostridiales Family XVII. Incertae Sedis</taxon>
        <taxon>Sulfobacillus</taxon>
    </lineage>
</organism>